<dbReference type="GeneID" id="11532904"/>
<gene>
    <name evidence="1" type="primary">TPHA0I02080</name>
    <name evidence="1" type="ordered locus">TPHA_0I02080</name>
</gene>
<dbReference type="Proteomes" id="UP000005666">
    <property type="component" value="Chromosome 9"/>
</dbReference>
<sequence>MSVPGAIVEDSNNIFESHRIWQATYPNSNLTEVSLTERDSLFDNDEFKLVDDFDLHYQHFMSDTTTSNGKSSTESTIRKRDRITLRLKEFKDKVIGNFRRIKEDKTRKHSGIKNTTSQNMNIKNYKTDIDKYEDLFSDTDNMNVPIRTDAYQCPQDINMLQELSPKPMENVELLET</sequence>
<accession>G8BXT4</accession>
<reference evidence="1 2" key="1">
    <citation type="journal article" date="2011" name="Proc. Natl. Acad. Sci. U.S.A.">
        <title>Evolutionary erosion of yeast sex chromosomes by mating-type switching accidents.</title>
        <authorList>
            <person name="Gordon J.L."/>
            <person name="Armisen D."/>
            <person name="Proux-Wera E."/>
            <person name="Oheigeartaigh S.S."/>
            <person name="Byrne K.P."/>
            <person name="Wolfe K.H."/>
        </authorList>
    </citation>
    <scope>NUCLEOTIDE SEQUENCE [LARGE SCALE GENOMIC DNA]</scope>
    <source>
        <strain evidence="2">ATCC 24235 / CBS 4417 / NBRC 1672 / NRRL Y-8282 / UCD 70-5</strain>
    </source>
</reference>
<dbReference type="KEGG" id="tpf:TPHA_0I02080"/>
<evidence type="ECO:0000313" key="1">
    <source>
        <dbReference type="EMBL" id="CCE64712.1"/>
    </source>
</evidence>
<protein>
    <submittedName>
        <fullName evidence="1">Uncharacterized protein</fullName>
    </submittedName>
</protein>
<dbReference type="EMBL" id="HE612864">
    <property type="protein sequence ID" value="CCE64712.1"/>
    <property type="molecule type" value="Genomic_DNA"/>
</dbReference>
<proteinExistence type="predicted"/>
<dbReference type="AlphaFoldDB" id="G8BXT4"/>
<name>G8BXT4_TETPH</name>
<dbReference type="RefSeq" id="XP_003687146.1">
    <property type="nucleotide sequence ID" value="XM_003687098.1"/>
</dbReference>
<evidence type="ECO:0000313" key="2">
    <source>
        <dbReference type="Proteomes" id="UP000005666"/>
    </source>
</evidence>
<dbReference type="HOGENOM" id="CLU_1526172_0_0_1"/>
<organism evidence="1 2">
    <name type="scientific">Tetrapisispora phaffii (strain ATCC 24235 / CBS 4417 / NBRC 1672 / NRRL Y-8282 / UCD 70-5)</name>
    <name type="common">Yeast</name>
    <name type="synonym">Fabospora phaffii</name>
    <dbReference type="NCBI Taxonomy" id="1071381"/>
    <lineage>
        <taxon>Eukaryota</taxon>
        <taxon>Fungi</taxon>
        <taxon>Dikarya</taxon>
        <taxon>Ascomycota</taxon>
        <taxon>Saccharomycotina</taxon>
        <taxon>Saccharomycetes</taxon>
        <taxon>Saccharomycetales</taxon>
        <taxon>Saccharomycetaceae</taxon>
        <taxon>Tetrapisispora</taxon>
    </lineage>
</organism>
<keyword evidence="2" id="KW-1185">Reference proteome</keyword>